<evidence type="ECO:0000256" key="1">
    <source>
        <dbReference type="SAM" id="Phobius"/>
    </source>
</evidence>
<dbReference type="InterPro" id="IPR009325">
    <property type="entry name" value="DUF983"/>
</dbReference>
<comment type="caution">
    <text evidence="2">The sequence shown here is derived from an EMBL/GenBank/DDBJ whole genome shotgun (WGS) entry which is preliminary data.</text>
</comment>
<organism evidence="2">
    <name type="scientific">Schlesneria paludicola</name>
    <dbReference type="NCBI Taxonomy" id="360056"/>
    <lineage>
        <taxon>Bacteria</taxon>
        <taxon>Pseudomonadati</taxon>
        <taxon>Planctomycetota</taxon>
        <taxon>Planctomycetia</taxon>
        <taxon>Planctomycetales</taxon>
        <taxon>Planctomycetaceae</taxon>
        <taxon>Schlesneria</taxon>
    </lineage>
</organism>
<protein>
    <submittedName>
        <fullName evidence="2">DUF983 domain-containing protein</fullName>
    </submittedName>
</protein>
<keyword evidence="1" id="KW-1133">Transmembrane helix</keyword>
<reference evidence="2" key="1">
    <citation type="journal article" date="2020" name="mSystems">
        <title>Genome- and Community-Level Interaction Insights into Carbon Utilization and Element Cycling Functions of Hydrothermarchaeota in Hydrothermal Sediment.</title>
        <authorList>
            <person name="Zhou Z."/>
            <person name="Liu Y."/>
            <person name="Xu W."/>
            <person name="Pan J."/>
            <person name="Luo Z.H."/>
            <person name="Li M."/>
        </authorList>
    </citation>
    <scope>NUCLEOTIDE SEQUENCE [LARGE SCALE GENOMIC DNA]</scope>
    <source>
        <strain evidence="2">SpSt-508</strain>
    </source>
</reference>
<proteinExistence type="predicted"/>
<feature type="transmembrane region" description="Helical" evidence="1">
    <location>
        <begin position="168"/>
        <end position="185"/>
    </location>
</feature>
<sequence length="212" mass="23143">MTRIQGGRRMRAAVQGCRDGHRPAISMRVSCSLTNGCGIGGDANDLAGIDGHRHSRAGIRAGRQRVRSDRGYHGTRGRSPRGVSSMARLTFGLAARRALALRCPRCGKGPLFRSWITMFPQCQNCGFVFERGPGYFLGSTYLNYGFTCVTLTALYMGLHYGAELSNEVLTAPLLLYCAVTPLVLFRYARAWWLAMDCCLDTTGAEEDAPPGP</sequence>
<name>A0A7C4QPH0_9PLAN</name>
<dbReference type="Pfam" id="PF06170">
    <property type="entry name" value="DUF983"/>
    <property type="match status" value="1"/>
</dbReference>
<feature type="transmembrane region" description="Helical" evidence="1">
    <location>
        <begin position="141"/>
        <end position="162"/>
    </location>
</feature>
<gene>
    <name evidence="2" type="ORF">ENS64_12070</name>
</gene>
<dbReference type="AlphaFoldDB" id="A0A7C4QPH0"/>
<evidence type="ECO:0000313" key="2">
    <source>
        <dbReference type="EMBL" id="HGT39980.1"/>
    </source>
</evidence>
<keyword evidence="1" id="KW-0812">Transmembrane</keyword>
<dbReference type="EMBL" id="DSVQ01000015">
    <property type="protein sequence ID" value="HGT39980.1"/>
    <property type="molecule type" value="Genomic_DNA"/>
</dbReference>
<accession>A0A7C4QPH0</accession>
<keyword evidence="1" id="KW-0472">Membrane</keyword>